<protein>
    <submittedName>
        <fullName evidence="1">Uncharacterized protein</fullName>
    </submittedName>
</protein>
<keyword evidence="2" id="KW-1185">Reference proteome</keyword>
<name>A0A4Y2MX07_ARAVE</name>
<dbReference type="EMBL" id="BGPR01008109">
    <property type="protein sequence ID" value="GBN31625.1"/>
    <property type="molecule type" value="Genomic_DNA"/>
</dbReference>
<organism evidence="1 2">
    <name type="scientific">Araneus ventricosus</name>
    <name type="common">Orbweaver spider</name>
    <name type="synonym">Epeira ventricosa</name>
    <dbReference type="NCBI Taxonomy" id="182803"/>
    <lineage>
        <taxon>Eukaryota</taxon>
        <taxon>Metazoa</taxon>
        <taxon>Ecdysozoa</taxon>
        <taxon>Arthropoda</taxon>
        <taxon>Chelicerata</taxon>
        <taxon>Arachnida</taxon>
        <taxon>Araneae</taxon>
        <taxon>Araneomorphae</taxon>
        <taxon>Entelegynae</taxon>
        <taxon>Araneoidea</taxon>
        <taxon>Araneidae</taxon>
        <taxon>Araneus</taxon>
    </lineage>
</organism>
<reference evidence="1 2" key="1">
    <citation type="journal article" date="2019" name="Sci. Rep.">
        <title>Orb-weaving spider Araneus ventricosus genome elucidates the spidroin gene catalogue.</title>
        <authorList>
            <person name="Kono N."/>
            <person name="Nakamura H."/>
            <person name="Ohtoshi R."/>
            <person name="Moran D.A.P."/>
            <person name="Shinohara A."/>
            <person name="Yoshida Y."/>
            <person name="Fujiwara M."/>
            <person name="Mori M."/>
            <person name="Tomita M."/>
            <person name="Arakawa K."/>
        </authorList>
    </citation>
    <scope>NUCLEOTIDE SEQUENCE [LARGE SCALE GENOMIC DNA]</scope>
</reference>
<sequence>MTAEPLLSSKLAYHSDGEMVDSDGFTMRQIHTYGGYFVDSGPEISILHFQSRTCHRVLHEGQFETWLVILRLYLMTKTTSDAEHTSPVGRHLNHGGLKVQQDTTFGKYRRNRVSNPQISNL</sequence>
<comment type="caution">
    <text evidence="1">The sequence shown here is derived from an EMBL/GenBank/DDBJ whole genome shotgun (WGS) entry which is preliminary data.</text>
</comment>
<dbReference type="AlphaFoldDB" id="A0A4Y2MX07"/>
<evidence type="ECO:0000313" key="1">
    <source>
        <dbReference type="EMBL" id="GBN31625.1"/>
    </source>
</evidence>
<gene>
    <name evidence="1" type="ORF">AVEN_99962_1</name>
</gene>
<evidence type="ECO:0000313" key="2">
    <source>
        <dbReference type="Proteomes" id="UP000499080"/>
    </source>
</evidence>
<proteinExistence type="predicted"/>
<accession>A0A4Y2MX07</accession>
<dbReference type="Proteomes" id="UP000499080">
    <property type="component" value="Unassembled WGS sequence"/>
</dbReference>